<evidence type="ECO:0000313" key="3">
    <source>
        <dbReference type="EMBL" id="HJC34173.1"/>
    </source>
</evidence>
<dbReference type="InterPro" id="IPR052163">
    <property type="entry name" value="DGC-Regulatory_Protein"/>
</dbReference>
<protein>
    <submittedName>
        <fullName evidence="3">GGDEF domain-containing protein</fullName>
    </submittedName>
</protein>
<feature type="domain" description="GGDEF" evidence="2">
    <location>
        <begin position="288"/>
        <end position="421"/>
    </location>
</feature>
<dbReference type="Gene3D" id="3.30.70.270">
    <property type="match status" value="1"/>
</dbReference>
<dbReference type="InterPro" id="IPR043128">
    <property type="entry name" value="Rev_trsase/Diguanyl_cyclase"/>
</dbReference>
<keyword evidence="1" id="KW-0472">Membrane</keyword>
<dbReference type="InterPro" id="IPR029787">
    <property type="entry name" value="Nucleotide_cyclase"/>
</dbReference>
<dbReference type="PROSITE" id="PS50887">
    <property type="entry name" value="GGDEF"/>
    <property type="match status" value="1"/>
</dbReference>
<feature type="transmembrane region" description="Helical" evidence="1">
    <location>
        <begin position="9"/>
        <end position="30"/>
    </location>
</feature>
<organism evidence="3 4">
    <name type="scientific">Candidatus Mediterraneibacter faecipullorum</name>
    <dbReference type="NCBI Taxonomy" id="2838670"/>
    <lineage>
        <taxon>Bacteria</taxon>
        <taxon>Bacillati</taxon>
        <taxon>Bacillota</taxon>
        <taxon>Clostridia</taxon>
        <taxon>Lachnospirales</taxon>
        <taxon>Lachnospiraceae</taxon>
        <taxon>Mediterraneibacter</taxon>
    </lineage>
</organism>
<dbReference type="PANTHER" id="PTHR46663">
    <property type="entry name" value="DIGUANYLATE CYCLASE DGCT-RELATED"/>
    <property type="match status" value="1"/>
</dbReference>
<dbReference type="Pfam" id="PF00990">
    <property type="entry name" value="GGDEF"/>
    <property type="match status" value="1"/>
</dbReference>
<reference evidence="3" key="2">
    <citation type="submission" date="2021-04" db="EMBL/GenBank/DDBJ databases">
        <authorList>
            <person name="Gilroy R."/>
        </authorList>
    </citation>
    <scope>NUCLEOTIDE SEQUENCE</scope>
    <source>
        <strain evidence="3">ChiW19-954</strain>
    </source>
</reference>
<dbReference type="AlphaFoldDB" id="A0A9D2NP61"/>
<name>A0A9D2NP61_9FIRM</name>
<dbReference type="PANTHER" id="PTHR46663:SF2">
    <property type="entry name" value="GGDEF DOMAIN-CONTAINING PROTEIN"/>
    <property type="match status" value="1"/>
</dbReference>
<dbReference type="Proteomes" id="UP000823890">
    <property type="component" value="Unassembled WGS sequence"/>
</dbReference>
<evidence type="ECO:0000256" key="1">
    <source>
        <dbReference type="SAM" id="Phobius"/>
    </source>
</evidence>
<dbReference type="InterPro" id="IPR000160">
    <property type="entry name" value="GGDEF_dom"/>
</dbReference>
<keyword evidence="1" id="KW-1133">Transmembrane helix</keyword>
<feature type="transmembrane region" description="Helical" evidence="1">
    <location>
        <begin position="167"/>
        <end position="187"/>
    </location>
</feature>
<dbReference type="NCBIfam" id="TIGR00254">
    <property type="entry name" value="GGDEF"/>
    <property type="match status" value="1"/>
</dbReference>
<evidence type="ECO:0000313" key="4">
    <source>
        <dbReference type="Proteomes" id="UP000823890"/>
    </source>
</evidence>
<keyword evidence="1" id="KW-0812">Transmembrane</keyword>
<dbReference type="SUPFAM" id="SSF55073">
    <property type="entry name" value="Nucleotide cyclase"/>
    <property type="match status" value="1"/>
</dbReference>
<dbReference type="EMBL" id="DWWO01000079">
    <property type="protein sequence ID" value="HJC34173.1"/>
    <property type="molecule type" value="Genomic_DNA"/>
</dbReference>
<evidence type="ECO:0000259" key="2">
    <source>
        <dbReference type="PROSITE" id="PS50887"/>
    </source>
</evidence>
<proteinExistence type="predicted"/>
<dbReference type="CDD" id="cd01949">
    <property type="entry name" value="GGDEF"/>
    <property type="match status" value="1"/>
</dbReference>
<dbReference type="SMART" id="SM00267">
    <property type="entry name" value="GGDEF"/>
    <property type="match status" value="1"/>
</dbReference>
<gene>
    <name evidence="3" type="ORF">H9758_06205</name>
</gene>
<accession>A0A9D2NP61</accession>
<comment type="caution">
    <text evidence="3">The sequence shown here is derived from an EMBL/GenBank/DDBJ whole genome shotgun (WGS) entry which is preliminary data.</text>
</comment>
<sequence length="452" mass="51490">MKGLYRKLAAIYLVSAAMFILIFSVSLYIAGRSENEHYLSQLLENVESNYIRSSGENGNPDSGLEDAERKIESILKQATTEYATSIFAVGKEDGKILGMTENNQQEIDIRNVDEGTELLDYLEILPKDEAVLLYINGKYQNAVVRELDNIYLTAFSDLDRVTDNVKLTFWTGVSGMAAISLLTVLLIRHHLRKYLFGHFIKIKEGIYSILRGEKDMYEDDSEIPELKPLVEMIFKLEQEYIEKSRGMDLMEDQLNEARSEAEYDRLTGLYNRTGFERRAEAFLGEENRKGAMVLFDLDNFKRVNDSEGHPAGDEILRKFAGCLSAAFRSEDVIGRLGGDEFVVLICNEVSSEALGDKFRALLDKIHRTLAESHEKYQLSASIGAVPVDGRTRDYRKLYQCADTALYISKYMGKDQFYINDMLISCMRRECIMCRADCPRSRIFRTDDMAGGE</sequence>
<reference evidence="3" key="1">
    <citation type="journal article" date="2021" name="PeerJ">
        <title>Extensive microbial diversity within the chicken gut microbiome revealed by metagenomics and culture.</title>
        <authorList>
            <person name="Gilroy R."/>
            <person name="Ravi A."/>
            <person name="Getino M."/>
            <person name="Pursley I."/>
            <person name="Horton D.L."/>
            <person name="Alikhan N.F."/>
            <person name="Baker D."/>
            <person name="Gharbi K."/>
            <person name="Hall N."/>
            <person name="Watson M."/>
            <person name="Adriaenssens E.M."/>
            <person name="Foster-Nyarko E."/>
            <person name="Jarju S."/>
            <person name="Secka A."/>
            <person name="Antonio M."/>
            <person name="Oren A."/>
            <person name="Chaudhuri R.R."/>
            <person name="La Ragione R."/>
            <person name="Hildebrand F."/>
            <person name="Pallen M.J."/>
        </authorList>
    </citation>
    <scope>NUCLEOTIDE SEQUENCE</scope>
    <source>
        <strain evidence="3">ChiW19-954</strain>
    </source>
</reference>